<dbReference type="AlphaFoldDB" id="A0A2G9C430"/>
<dbReference type="EMBL" id="PEOG01000076">
    <property type="protein sequence ID" value="PIM51176.1"/>
    <property type="molecule type" value="Genomic_DNA"/>
</dbReference>
<comment type="caution">
    <text evidence="1">The sequence shown here is derived from an EMBL/GenBank/DDBJ whole genome shotgun (WGS) entry which is preliminary data.</text>
</comment>
<protein>
    <recommendedName>
        <fullName evidence="3">PIN domain-containing protein</fullName>
    </recommendedName>
</protein>
<dbReference type="Proteomes" id="UP000231501">
    <property type="component" value="Unassembled WGS sequence"/>
</dbReference>
<reference evidence="1 2" key="1">
    <citation type="submission" date="2017-11" db="EMBL/GenBank/DDBJ databases">
        <title>Draft genome sequence of Mitsuaria sp. HWN-4.</title>
        <authorList>
            <person name="Gundlapally S.R."/>
        </authorList>
    </citation>
    <scope>NUCLEOTIDE SEQUENCE [LARGE SCALE GENOMIC DNA]</scope>
    <source>
        <strain evidence="1 2">HWN-4</strain>
    </source>
</reference>
<sequence>MSEIVLLDTSVLLNVLDVPGFNESREAVIAELERLIEGAAHLFIPMAAVFETGNHIAQLSDGRVRRYCARQFVSAIQAAIDDRAPWKPMRMPDVALVRSWLNDFPEAAMRGHGMGDLSIRKEWQVQCEQFSMSRVRVWSLDQDLAGLDRTPNQYPAR</sequence>
<gene>
    <name evidence="1" type="ORF">CS062_21090</name>
</gene>
<accession>A0A2G9C430</accession>
<name>A0A2G9C430_9BURK</name>
<evidence type="ECO:0000313" key="2">
    <source>
        <dbReference type="Proteomes" id="UP000231501"/>
    </source>
</evidence>
<evidence type="ECO:0000313" key="1">
    <source>
        <dbReference type="EMBL" id="PIM51176.1"/>
    </source>
</evidence>
<evidence type="ECO:0008006" key="3">
    <source>
        <dbReference type="Google" id="ProtNLM"/>
    </source>
</evidence>
<dbReference type="OrthoDB" id="158697at2"/>
<proteinExistence type="predicted"/>
<keyword evidence="2" id="KW-1185">Reference proteome</keyword>
<organism evidence="1 2">
    <name type="scientific">Roseateles chitinivorans</name>
    <dbReference type="NCBI Taxonomy" id="2917965"/>
    <lineage>
        <taxon>Bacteria</taxon>
        <taxon>Pseudomonadati</taxon>
        <taxon>Pseudomonadota</taxon>
        <taxon>Betaproteobacteria</taxon>
        <taxon>Burkholderiales</taxon>
        <taxon>Sphaerotilaceae</taxon>
        <taxon>Roseateles</taxon>
    </lineage>
</organism>
<dbReference type="RefSeq" id="WP_099863541.1">
    <property type="nucleotide sequence ID" value="NZ_PEOG01000076.1"/>
</dbReference>